<evidence type="ECO:0000313" key="2">
    <source>
        <dbReference type="EMBL" id="CUV10440.1"/>
    </source>
</evidence>
<keyword evidence="1" id="KW-0472">Membrane</keyword>
<proteinExistence type="predicted"/>
<organism evidence="2">
    <name type="scientific">hydrothermal vent metagenome</name>
    <dbReference type="NCBI Taxonomy" id="652676"/>
    <lineage>
        <taxon>unclassified sequences</taxon>
        <taxon>metagenomes</taxon>
        <taxon>ecological metagenomes</taxon>
    </lineage>
</organism>
<evidence type="ECO:0000256" key="1">
    <source>
        <dbReference type="SAM" id="Phobius"/>
    </source>
</evidence>
<dbReference type="EMBL" id="FAXC01000419">
    <property type="protein sequence ID" value="CUV10440.1"/>
    <property type="molecule type" value="Genomic_DNA"/>
</dbReference>
<gene>
    <name evidence="2" type="ORF">MGWOODY_Mmi478</name>
</gene>
<keyword evidence="1" id="KW-0812">Transmembrane</keyword>
<accession>A0A160VHW2</accession>
<keyword evidence="1" id="KW-1133">Transmembrane helix</keyword>
<dbReference type="AlphaFoldDB" id="A0A160VHW2"/>
<protein>
    <submittedName>
        <fullName evidence="2">Uncharacterized protein</fullName>
    </submittedName>
</protein>
<name>A0A160VHW2_9ZZZZ</name>
<sequence>MVVARVKSGAGVDPGGRFGLAVGFCGVLFLATFSDTALLCSAAELLFSFFCPQPTDSIRQDIIVTV</sequence>
<feature type="transmembrane region" description="Helical" evidence="1">
    <location>
        <begin position="20"/>
        <end position="50"/>
    </location>
</feature>
<reference evidence="2" key="1">
    <citation type="submission" date="2015-10" db="EMBL/GenBank/DDBJ databases">
        <authorList>
            <person name="Gilbert D.G."/>
        </authorList>
    </citation>
    <scope>NUCLEOTIDE SEQUENCE</scope>
</reference>